<dbReference type="Gene3D" id="2.160.20.10">
    <property type="entry name" value="Single-stranded right-handed beta-helix, Pectin lyase-like"/>
    <property type="match status" value="1"/>
</dbReference>
<dbReference type="InterPro" id="IPR012334">
    <property type="entry name" value="Pectin_lyas_fold"/>
</dbReference>
<dbReference type="EMBL" id="CP084930">
    <property type="protein sequence ID" value="USI72997.1"/>
    <property type="molecule type" value="Genomic_DNA"/>
</dbReference>
<dbReference type="Pfam" id="PF12708">
    <property type="entry name" value="Pect-lyase_RHGA_epim"/>
    <property type="match status" value="1"/>
</dbReference>
<keyword evidence="3" id="KW-1185">Reference proteome</keyword>
<name>A0ABY4X7U4_9SPHN</name>
<keyword evidence="2" id="KW-0378">Hydrolase</keyword>
<protein>
    <submittedName>
        <fullName evidence="2">Glycoside hydrolase family 55 protein</fullName>
    </submittedName>
</protein>
<dbReference type="RefSeq" id="WP_252166808.1">
    <property type="nucleotide sequence ID" value="NZ_CP084930.1"/>
</dbReference>
<gene>
    <name evidence="2" type="ORF">LHA26_00520</name>
</gene>
<proteinExistence type="predicted"/>
<dbReference type="InterPro" id="IPR024535">
    <property type="entry name" value="RHGA/B-epi-like_pectate_lyase"/>
</dbReference>
<accession>A0ABY4X7U4</accession>
<dbReference type="SUPFAM" id="SSF51126">
    <property type="entry name" value="Pectin lyase-like"/>
    <property type="match status" value="1"/>
</dbReference>
<organism evidence="2 3">
    <name type="scientific">Sphingomonas morindae</name>
    <dbReference type="NCBI Taxonomy" id="1541170"/>
    <lineage>
        <taxon>Bacteria</taxon>
        <taxon>Pseudomonadati</taxon>
        <taxon>Pseudomonadota</taxon>
        <taxon>Alphaproteobacteria</taxon>
        <taxon>Sphingomonadales</taxon>
        <taxon>Sphingomonadaceae</taxon>
        <taxon>Sphingomonas</taxon>
    </lineage>
</organism>
<evidence type="ECO:0000313" key="2">
    <source>
        <dbReference type="EMBL" id="USI72997.1"/>
    </source>
</evidence>
<dbReference type="GO" id="GO:0016787">
    <property type="term" value="F:hydrolase activity"/>
    <property type="evidence" value="ECO:0007669"/>
    <property type="project" value="UniProtKB-KW"/>
</dbReference>
<evidence type="ECO:0000313" key="3">
    <source>
        <dbReference type="Proteomes" id="UP001056937"/>
    </source>
</evidence>
<feature type="domain" description="Rhamnogalacturonase A/B/Epimerase-like pectate lyase" evidence="1">
    <location>
        <begin position="54"/>
        <end position="249"/>
    </location>
</feature>
<evidence type="ECO:0000259" key="1">
    <source>
        <dbReference type="Pfam" id="PF12708"/>
    </source>
</evidence>
<reference evidence="2" key="1">
    <citation type="journal article" date="2022" name="Toxins">
        <title>Genomic Analysis of Sphingopyxis sp. USTB-05 for Biodegrading Cyanobacterial Hepatotoxins.</title>
        <authorList>
            <person name="Liu C."/>
            <person name="Xu Q."/>
            <person name="Zhao Z."/>
            <person name="Zhang H."/>
            <person name="Liu X."/>
            <person name="Yin C."/>
            <person name="Liu Y."/>
            <person name="Yan H."/>
        </authorList>
    </citation>
    <scope>NUCLEOTIDE SEQUENCE</scope>
    <source>
        <strain evidence="2">NBD5</strain>
    </source>
</reference>
<dbReference type="InterPro" id="IPR011050">
    <property type="entry name" value="Pectin_lyase_fold/virulence"/>
</dbReference>
<sequence length="474" mass="47695">MDIQTDNGPVPSTAEALAAVASASPVLLKLKRSATGAVDSSLPAEVLNVVWATTQFGADPTGSVDSTGAIVNAVNALPYGGEVRLGPGTFKVSDLPILPDGVVLVGDGTYATVLIITSASGSVAPGAAGGIRNMRVTCSAGSDRTLAPLVDIQKNAGFCENVEFTSYTSAVRVGSVKGNLVVNPRIENCRFSSSVVGAGTGAIYLANYADATVAHCTVTGPLTGPQPDYGLRVHNGDTFHVLGCNITKHGAALLMDLPAGTNNFATRVTSSLFDSSDTISGNAQVSSAQITPSGSVWGLTLSSSWFGLSAHKSGLTIAPAPGGTVDGVIICACEFPGNADCGLLVVGDNVKNVNVVGGTSSGNTFGLRFVSTSYFTVSGGHIAGPVAGRGPNRIGINIDAGPSGNYSIDQSVLLAGNTTAPMFDGGTGPNRMSPVNPGAFLLASLKGVQDVNGGTPPPAPCVYIDGGVVKVRRS</sequence>
<dbReference type="Proteomes" id="UP001056937">
    <property type="component" value="Chromosome 1"/>
</dbReference>